<sequence>MSRPRKQRFPLATVLTVAAGLPEGALCRVAEVQALLGFMTGGTITINQVPRARDFCQKFLLDQHRFLDSLVPESTDVEKVRRWGTRCVKQWGKEVLVEACPGDAYRHLSSTDELQHLWGGRKVAS</sequence>
<comment type="caution">
    <text evidence="2">The sequence shown here is derived from an EMBL/GenBank/DDBJ whole genome shotgun (WGS) entry which is preliminary data.</text>
</comment>
<dbReference type="AlphaFoldDB" id="A0A1S1LWX4"/>
<dbReference type="Proteomes" id="UP000179441">
    <property type="component" value="Unassembled WGS sequence"/>
</dbReference>
<name>A0A1S1LWX4_MYCCH</name>
<protein>
    <recommendedName>
        <fullName evidence="1">DUF7736 domain-containing protein</fullName>
    </recommendedName>
</protein>
<evidence type="ECO:0000313" key="3">
    <source>
        <dbReference type="Proteomes" id="UP000179441"/>
    </source>
</evidence>
<feature type="domain" description="DUF7736" evidence="1">
    <location>
        <begin position="9"/>
        <end position="68"/>
    </location>
</feature>
<organism evidence="2 3">
    <name type="scientific">Mycobacteroides chelonae</name>
    <name type="common">Mycobacterium chelonae</name>
    <dbReference type="NCBI Taxonomy" id="1774"/>
    <lineage>
        <taxon>Bacteria</taxon>
        <taxon>Bacillati</taxon>
        <taxon>Actinomycetota</taxon>
        <taxon>Actinomycetes</taxon>
        <taxon>Mycobacteriales</taxon>
        <taxon>Mycobacteriaceae</taxon>
        <taxon>Mycobacteroides</taxon>
    </lineage>
</organism>
<keyword evidence="3" id="KW-1185">Reference proteome</keyword>
<evidence type="ECO:0000259" key="1">
    <source>
        <dbReference type="Pfam" id="PF24875"/>
    </source>
</evidence>
<proteinExistence type="predicted"/>
<evidence type="ECO:0000313" key="2">
    <source>
        <dbReference type="EMBL" id="OHU75851.1"/>
    </source>
</evidence>
<accession>A0A1S1LWX4</accession>
<gene>
    <name evidence="2" type="ORF">BKG84_26215</name>
</gene>
<dbReference type="InterPro" id="IPR056638">
    <property type="entry name" value="DUF7736"/>
</dbReference>
<dbReference type="Pfam" id="PF24875">
    <property type="entry name" value="DUF7736"/>
    <property type="match status" value="1"/>
</dbReference>
<reference evidence="2 3" key="1">
    <citation type="submission" date="2016-10" db="EMBL/GenBank/DDBJ databases">
        <title>Evaluation of Human, Veterinary and Environmental Mycobacterium chelonae Isolates by Core Genome Phylogenomic Analysis, Targeted Gene Comparison, and Anti-microbial Susceptibility Patterns: A Tale of Mistaken Identities.</title>
        <authorList>
            <person name="Fogelson S.B."/>
            <person name="Camus A.C."/>
            <person name="Lorenz W."/>
            <person name="Vasireddy R."/>
            <person name="Vasireddy S."/>
            <person name="Smith T."/>
            <person name="Brown-Elliott B.A."/>
            <person name="Wallace R.J.Jr."/>
            <person name="Hasan N.A."/>
            <person name="Reischl U."/>
            <person name="Sanchez S."/>
        </authorList>
    </citation>
    <scope>NUCLEOTIDE SEQUENCE [LARGE SCALE GENOMIC DNA]</scope>
    <source>
        <strain evidence="2 3">15518</strain>
    </source>
</reference>
<dbReference type="RefSeq" id="WP_070917005.1">
    <property type="nucleotide sequence ID" value="NZ_MLIR01000012.1"/>
</dbReference>
<dbReference type="EMBL" id="MLIS01000072">
    <property type="protein sequence ID" value="OHU75851.1"/>
    <property type="molecule type" value="Genomic_DNA"/>
</dbReference>